<accession>A0ABT9WDH6</accession>
<evidence type="ECO:0000259" key="5">
    <source>
        <dbReference type="PROSITE" id="PS01124"/>
    </source>
</evidence>
<keyword evidence="2" id="KW-0238">DNA-binding</keyword>
<dbReference type="Gene3D" id="3.40.50.2300">
    <property type="match status" value="1"/>
</dbReference>
<proteinExistence type="predicted"/>
<keyword evidence="1" id="KW-0805">Transcription regulation</keyword>
<keyword evidence="4" id="KW-0597">Phosphoprotein</keyword>
<dbReference type="RefSeq" id="WP_307216576.1">
    <property type="nucleotide sequence ID" value="NZ_JAUSTI010000007.1"/>
</dbReference>
<sequence length="529" mass="61407">MLIIEDEFRTREVLERHFKASKIGLTDIRTAPNGLSGLDIAKEWKPDILLCDVRMPRMDGIQFASSYREIGGKGQLIFLSGYSDKEYLKSAIKTRALNYIEKPINLKEVQDAVLAAVRLVTAEEEKRKMSVDWQQHHDTHWSLAVLRQEMVRKLIVEPDSQHVQLALKSKDTFLLRYNNSFTVITAALYWGSSKYPEDISKMQQEVLYQLITRPLLAQHEGICGFTSSQWLVIILPGAFGSSFQEGREKIEDMITELSEVLDPTISFQVGISEPVRLLSDIPLAYQQAMKACNSLFYNEGKNFFFADLLGQSVTFSIERHELQQFREDLRKENIDAAKKQLVQLTERARRSCDLNISHVKDVYFQYLMIILEMAIQYGLKEIDRDGERRYIWKEFDGIMNLQILESYVLSFLELFQDSSGEDHVKIREIIRYIHNHFSDKGFTIKTIAEYIGFNETYLSVYFKKQRGQTIKEYINEVRTEQAKILLSNVDMKLHEVAVNLGFTDANYFATFFKKTTGCTPTEFREKCVR</sequence>
<feature type="domain" description="Response regulatory" evidence="6">
    <location>
        <begin position="1"/>
        <end position="117"/>
    </location>
</feature>
<dbReference type="InterPro" id="IPR001789">
    <property type="entry name" value="Sig_transdc_resp-reg_receiver"/>
</dbReference>
<dbReference type="PANTHER" id="PTHR43280:SF2">
    <property type="entry name" value="HTH-TYPE TRANSCRIPTIONAL REGULATOR EXSA"/>
    <property type="match status" value="1"/>
</dbReference>
<dbReference type="Proteomes" id="UP001233836">
    <property type="component" value="Unassembled WGS sequence"/>
</dbReference>
<keyword evidence="8" id="KW-1185">Reference proteome</keyword>
<protein>
    <submittedName>
        <fullName evidence="7">Two-component system response regulator YesN</fullName>
    </submittedName>
</protein>
<evidence type="ECO:0000256" key="4">
    <source>
        <dbReference type="PROSITE-ProRule" id="PRU00169"/>
    </source>
</evidence>
<dbReference type="EMBL" id="JAUSTI010000007">
    <property type="protein sequence ID" value="MDQ0171322.1"/>
    <property type="molecule type" value="Genomic_DNA"/>
</dbReference>
<keyword evidence="3" id="KW-0804">Transcription</keyword>
<dbReference type="Pfam" id="PF17853">
    <property type="entry name" value="GGDEF_2"/>
    <property type="match status" value="1"/>
</dbReference>
<dbReference type="PROSITE" id="PS01124">
    <property type="entry name" value="HTH_ARAC_FAMILY_2"/>
    <property type="match status" value="1"/>
</dbReference>
<dbReference type="InterPro" id="IPR041522">
    <property type="entry name" value="CdaR_GGDEF"/>
</dbReference>
<organism evidence="7 8">
    <name type="scientific">Paenibacillus tundrae</name>
    <dbReference type="NCBI Taxonomy" id="528187"/>
    <lineage>
        <taxon>Bacteria</taxon>
        <taxon>Bacillati</taxon>
        <taxon>Bacillota</taxon>
        <taxon>Bacilli</taxon>
        <taxon>Bacillales</taxon>
        <taxon>Paenibacillaceae</taxon>
        <taxon>Paenibacillus</taxon>
    </lineage>
</organism>
<reference evidence="7 8" key="1">
    <citation type="submission" date="2023-07" db="EMBL/GenBank/DDBJ databases">
        <title>Sorghum-associated microbial communities from plants grown in Nebraska, USA.</title>
        <authorList>
            <person name="Schachtman D."/>
        </authorList>
    </citation>
    <scope>NUCLEOTIDE SEQUENCE [LARGE SCALE GENOMIC DNA]</scope>
    <source>
        <strain evidence="7 8">DS1314</strain>
    </source>
</reference>
<dbReference type="PANTHER" id="PTHR43280">
    <property type="entry name" value="ARAC-FAMILY TRANSCRIPTIONAL REGULATOR"/>
    <property type="match status" value="1"/>
</dbReference>
<comment type="caution">
    <text evidence="7">The sequence shown here is derived from an EMBL/GenBank/DDBJ whole genome shotgun (WGS) entry which is preliminary data.</text>
</comment>
<dbReference type="PROSITE" id="PS50110">
    <property type="entry name" value="RESPONSE_REGULATORY"/>
    <property type="match status" value="1"/>
</dbReference>
<name>A0ABT9WDH6_9BACL</name>
<dbReference type="InterPro" id="IPR020449">
    <property type="entry name" value="Tscrpt_reg_AraC-type_HTH"/>
</dbReference>
<evidence type="ECO:0000256" key="2">
    <source>
        <dbReference type="ARBA" id="ARBA00023125"/>
    </source>
</evidence>
<dbReference type="Pfam" id="PF12833">
    <property type="entry name" value="HTH_18"/>
    <property type="match status" value="1"/>
</dbReference>
<evidence type="ECO:0000313" key="8">
    <source>
        <dbReference type="Proteomes" id="UP001233836"/>
    </source>
</evidence>
<dbReference type="SMART" id="SM00448">
    <property type="entry name" value="REC"/>
    <property type="match status" value="1"/>
</dbReference>
<dbReference type="InterPro" id="IPR009057">
    <property type="entry name" value="Homeodomain-like_sf"/>
</dbReference>
<dbReference type="SUPFAM" id="SSF46689">
    <property type="entry name" value="Homeodomain-like"/>
    <property type="match status" value="2"/>
</dbReference>
<dbReference type="Gene3D" id="1.10.10.60">
    <property type="entry name" value="Homeodomain-like"/>
    <property type="match status" value="2"/>
</dbReference>
<dbReference type="Pfam" id="PF00072">
    <property type="entry name" value="Response_reg"/>
    <property type="match status" value="1"/>
</dbReference>
<feature type="modified residue" description="4-aspartylphosphate" evidence="4">
    <location>
        <position position="52"/>
    </location>
</feature>
<evidence type="ECO:0000256" key="3">
    <source>
        <dbReference type="ARBA" id="ARBA00023163"/>
    </source>
</evidence>
<evidence type="ECO:0000256" key="1">
    <source>
        <dbReference type="ARBA" id="ARBA00023015"/>
    </source>
</evidence>
<dbReference type="InterPro" id="IPR011006">
    <property type="entry name" value="CheY-like_superfamily"/>
</dbReference>
<dbReference type="SUPFAM" id="SSF52172">
    <property type="entry name" value="CheY-like"/>
    <property type="match status" value="1"/>
</dbReference>
<dbReference type="CDD" id="cd17536">
    <property type="entry name" value="REC_YesN-like"/>
    <property type="match status" value="1"/>
</dbReference>
<gene>
    <name evidence="7" type="ORF">J2T19_002784</name>
</gene>
<dbReference type="InterPro" id="IPR018060">
    <property type="entry name" value="HTH_AraC"/>
</dbReference>
<evidence type="ECO:0000259" key="6">
    <source>
        <dbReference type="PROSITE" id="PS50110"/>
    </source>
</evidence>
<dbReference type="PRINTS" id="PR00032">
    <property type="entry name" value="HTHARAC"/>
</dbReference>
<feature type="domain" description="HTH araC/xylS-type" evidence="5">
    <location>
        <begin position="427"/>
        <end position="526"/>
    </location>
</feature>
<dbReference type="SMART" id="SM00342">
    <property type="entry name" value="HTH_ARAC"/>
    <property type="match status" value="1"/>
</dbReference>
<evidence type="ECO:0000313" key="7">
    <source>
        <dbReference type="EMBL" id="MDQ0171322.1"/>
    </source>
</evidence>